<protein>
    <submittedName>
        <fullName evidence="1">Uncharacterized protein</fullName>
    </submittedName>
</protein>
<proteinExistence type="predicted"/>
<name>A0ACC2WTQ0_9TREE</name>
<dbReference type="EMBL" id="JASBWS010000007">
    <property type="protein sequence ID" value="KAJ9114813.1"/>
    <property type="molecule type" value="Genomic_DNA"/>
</dbReference>
<accession>A0ACC2WTQ0</accession>
<organism evidence="1 2">
    <name type="scientific">Naganishia adeliensis</name>
    <dbReference type="NCBI Taxonomy" id="92952"/>
    <lineage>
        <taxon>Eukaryota</taxon>
        <taxon>Fungi</taxon>
        <taxon>Dikarya</taxon>
        <taxon>Basidiomycota</taxon>
        <taxon>Agaricomycotina</taxon>
        <taxon>Tremellomycetes</taxon>
        <taxon>Filobasidiales</taxon>
        <taxon>Filobasidiaceae</taxon>
        <taxon>Naganishia</taxon>
    </lineage>
</organism>
<dbReference type="Proteomes" id="UP001230649">
    <property type="component" value="Unassembled WGS sequence"/>
</dbReference>
<keyword evidence="2" id="KW-1185">Reference proteome</keyword>
<sequence length="416" mass="45055">MSQTWKQVCAIILNKLLHAAAFAHAVAAPFPYSIPGPIEVADDVLLANAHLFGNCIRLLRKVLYTTDGQPFLVAGSGTLGWDAVGANLVEKGDKALVLTSGYFGDAFADCLKVYGADVTQLTAPIGGSPTKEQITEALKKDKYKVLTFTHVDTSTGVLSDPKMIAETVKEVSPDTLVVLDGVCSVASEEIRFDDWGIDVVVSATQKGLGVPPGLSVVCASQKALKVFENRKTPPSSYYISWTKWLPVMKNYEAGTPSYFATPPVQLVYALETSLKTIMEGKVSLEERFQMHRDASQKFKKEMQGLGFKTVSLSPETSANGMTAVYFPDGFKAPDILPKLLAYVSVSPILTSYHAHNVLDGYSKDIVVAAGLHKDIKDKYFRVGHMGVSVVDTERGDLDKVIKGIKEAFAEAGYKST</sequence>
<evidence type="ECO:0000313" key="1">
    <source>
        <dbReference type="EMBL" id="KAJ9114813.1"/>
    </source>
</evidence>
<reference evidence="1" key="1">
    <citation type="submission" date="2023-04" db="EMBL/GenBank/DDBJ databases">
        <title>Draft Genome sequencing of Naganishia species isolated from polar environments using Oxford Nanopore Technology.</title>
        <authorList>
            <person name="Leo P."/>
            <person name="Venkateswaran K."/>
        </authorList>
    </citation>
    <scope>NUCLEOTIDE SEQUENCE</scope>
    <source>
        <strain evidence="1">MNA-CCFEE 5262</strain>
    </source>
</reference>
<gene>
    <name evidence="1" type="ORF">QFC20_001182</name>
</gene>
<evidence type="ECO:0000313" key="2">
    <source>
        <dbReference type="Proteomes" id="UP001230649"/>
    </source>
</evidence>
<comment type="caution">
    <text evidence="1">The sequence shown here is derived from an EMBL/GenBank/DDBJ whole genome shotgun (WGS) entry which is preliminary data.</text>
</comment>